<protein>
    <submittedName>
        <fullName evidence="2">DUF3379 domain-containing protein</fullName>
    </submittedName>
</protein>
<gene>
    <name evidence="2" type="ORF">B5D82_02005</name>
</gene>
<dbReference type="InterPro" id="IPR021806">
    <property type="entry name" value="DUF3379"/>
</dbReference>
<keyword evidence="3" id="KW-1185">Reference proteome</keyword>
<proteinExistence type="predicted"/>
<sequence length="237" mass="26807">MDDLQFRRSILADPKNRDDDTNASIKNDPAKQKFVQEIDSLDNKIAQAMNIPVPDDLANKLILRQTLASHQQQKRKTRVRLAMAASVAFVMGLTVNFYMFSSTYKNLGDYAIAHVNHEAKHFSNTAEPTVTLASLNEKMAVFKGSFDSTFGTLIFADYCRFDGSKSLHLVFQGQSSPVNIFILPEDEDIKFIANFANDKLQGKSLNFNHSNIIVVGDKQEPMQQWQERVNKSITWSI</sequence>
<evidence type="ECO:0000313" key="3">
    <source>
        <dbReference type="Proteomes" id="UP000202259"/>
    </source>
</evidence>
<organism evidence="2 3">
    <name type="scientific">Cognaticolwellia beringensis</name>
    <dbReference type="NCBI Taxonomy" id="1967665"/>
    <lineage>
        <taxon>Bacteria</taxon>
        <taxon>Pseudomonadati</taxon>
        <taxon>Pseudomonadota</taxon>
        <taxon>Gammaproteobacteria</taxon>
        <taxon>Alteromonadales</taxon>
        <taxon>Colwelliaceae</taxon>
        <taxon>Cognaticolwellia</taxon>
    </lineage>
</organism>
<name>A0A222G4E5_9GAMM</name>
<evidence type="ECO:0000256" key="1">
    <source>
        <dbReference type="SAM" id="Phobius"/>
    </source>
</evidence>
<dbReference type="KEGG" id="cber:B5D82_02005"/>
<accession>A0A222G4E5</accession>
<evidence type="ECO:0000313" key="2">
    <source>
        <dbReference type="EMBL" id="ASP46661.1"/>
    </source>
</evidence>
<reference evidence="2 3" key="1">
    <citation type="submission" date="2017-08" db="EMBL/GenBank/DDBJ databases">
        <title>Complete genome of Colwellia sp. NB097-1, a psychrophile bacterium ioslated from Bering Sea.</title>
        <authorList>
            <person name="Chen X."/>
        </authorList>
    </citation>
    <scope>NUCLEOTIDE SEQUENCE [LARGE SCALE GENOMIC DNA]</scope>
    <source>
        <strain evidence="2 3">NB097-1</strain>
    </source>
</reference>
<keyword evidence="1" id="KW-0472">Membrane</keyword>
<dbReference type="RefSeq" id="WP_081148808.1">
    <property type="nucleotide sequence ID" value="NZ_CP020465.1"/>
</dbReference>
<dbReference type="AlphaFoldDB" id="A0A222G4E5"/>
<dbReference type="Proteomes" id="UP000202259">
    <property type="component" value="Chromosome"/>
</dbReference>
<feature type="transmembrane region" description="Helical" evidence="1">
    <location>
        <begin position="81"/>
        <end position="100"/>
    </location>
</feature>
<dbReference type="Pfam" id="PF11859">
    <property type="entry name" value="DUF3379"/>
    <property type="match status" value="1"/>
</dbReference>
<dbReference type="EMBL" id="CP020465">
    <property type="protein sequence ID" value="ASP46661.1"/>
    <property type="molecule type" value="Genomic_DNA"/>
</dbReference>
<dbReference type="OrthoDB" id="6195578at2"/>
<keyword evidence="1" id="KW-1133">Transmembrane helix</keyword>
<keyword evidence="1" id="KW-0812">Transmembrane</keyword>